<dbReference type="Pfam" id="PF13561">
    <property type="entry name" value="adh_short_C2"/>
    <property type="match status" value="1"/>
</dbReference>
<dbReference type="PRINTS" id="PR00080">
    <property type="entry name" value="SDRFAMILY"/>
</dbReference>
<dbReference type="PANTHER" id="PTHR42760">
    <property type="entry name" value="SHORT-CHAIN DEHYDROGENASES/REDUCTASES FAMILY MEMBER"/>
    <property type="match status" value="1"/>
</dbReference>
<dbReference type="SUPFAM" id="SSF51735">
    <property type="entry name" value="NAD(P)-binding Rossmann-fold domains"/>
    <property type="match status" value="1"/>
</dbReference>
<dbReference type="InterPro" id="IPR036291">
    <property type="entry name" value="NAD(P)-bd_dom_sf"/>
</dbReference>
<organism evidence="2">
    <name type="scientific">marine sediment metagenome</name>
    <dbReference type="NCBI Taxonomy" id="412755"/>
    <lineage>
        <taxon>unclassified sequences</taxon>
        <taxon>metagenomes</taxon>
        <taxon>ecological metagenomes</taxon>
    </lineage>
</organism>
<comment type="caution">
    <text evidence="2">The sequence shown here is derived from an EMBL/GenBank/DDBJ whole genome shotgun (WGS) entry which is preliminary data.</text>
</comment>
<protein>
    <recommendedName>
        <fullName evidence="3">SDR family oxidoreductase</fullName>
    </recommendedName>
</protein>
<evidence type="ECO:0000313" key="2">
    <source>
        <dbReference type="EMBL" id="GAG52354.1"/>
    </source>
</evidence>
<dbReference type="InterPro" id="IPR002347">
    <property type="entry name" value="SDR_fam"/>
</dbReference>
<dbReference type="PRINTS" id="PR00081">
    <property type="entry name" value="GDHRDH"/>
</dbReference>
<sequence length="158" mass="16862">LDLTEDFWDLILDTNLKGVFLCTQAVARHMVEQTYGKIINISSTSALGAIEPGQAAYAASKFGVVGFTKASAREFGPYGINVNAIAPGRILTDIVYAHSTPERVKRFIEVGKAACLLGRLGTPEDVAHLALFLASDDASFINAETIACNGGRTNLMGR</sequence>
<dbReference type="Gene3D" id="3.40.50.720">
    <property type="entry name" value="NAD(P)-binding Rossmann-like Domain"/>
    <property type="match status" value="1"/>
</dbReference>
<gene>
    <name evidence="2" type="ORF">S01H1_77694</name>
</gene>
<evidence type="ECO:0008006" key="3">
    <source>
        <dbReference type="Google" id="ProtNLM"/>
    </source>
</evidence>
<dbReference type="EMBL" id="BARS01052237">
    <property type="protein sequence ID" value="GAG52354.1"/>
    <property type="molecule type" value="Genomic_DNA"/>
</dbReference>
<evidence type="ECO:0000256" key="1">
    <source>
        <dbReference type="ARBA" id="ARBA00006484"/>
    </source>
</evidence>
<accession>X0Y948</accession>
<proteinExistence type="inferred from homology"/>
<dbReference type="PANTHER" id="PTHR42760:SF40">
    <property type="entry name" value="3-OXOACYL-[ACYL-CARRIER-PROTEIN] REDUCTASE, CHLOROPLASTIC"/>
    <property type="match status" value="1"/>
</dbReference>
<reference evidence="2" key="1">
    <citation type="journal article" date="2014" name="Front. Microbiol.">
        <title>High frequency of phylogenetically diverse reductive dehalogenase-homologous genes in deep subseafloor sedimentary metagenomes.</title>
        <authorList>
            <person name="Kawai M."/>
            <person name="Futagami T."/>
            <person name="Toyoda A."/>
            <person name="Takaki Y."/>
            <person name="Nishi S."/>
            <person name="Hori S."/>
            <person name="Arai W."/>
            <person name="Tsubouchi T."/>
            <person name="Morono Y."/>
            <person name="Uchiyama I."/>
            <person name="Ito T."/>
            <person name="Fujiyama A."/>
            <person name="Inagaki F."/>
            <person name="Takami H."/>
        </authorList>
    </citation>
    <scope>NUCLEOTIDE SEQUENCE</scope>
    <source>
        <strain evidence="2">Expedition CK06-06</strain>
    </source>
</reference>
<feature type="non-terminal residue" evidence="2">
    <location>
        <position position="1"/>
    </location>
</feature>
<name>X0Y948_9ZZZZ</name>
<dbReference type="GO" id="GO:0030497">
    <property type="term" value="P:fatty acid elongation"/>
    <property type="evidence" value="ECO:0007669"/>
    <property type="project" value="TreeGrafter"/>
</dbReference>
<comment type="similarity">
    <text evidence="1">Belongs to the short-chain dehydrogenases/reductases (SDR) family.</text>
</comment>
<dbReference type="AlphaFoldDB" id="X0Y948"/>
<dbReference type="GO" id="GO:0016616">
    <property type="term" value="F:oxidoreductase activity, acting on the CH-OH group of donors, NAD or NADP as acceptor"/>
    <property type="evidence" value="ECO:0007669"/>
    <property type="project" value="TreeGrafter"/>
</dbReference>